<keyword evidence="1" id="KW-1133">Transmembrane helix</keyword>
<accession>A0A9D1F7W8</accession>
<dbReference type="EMBL" id="DVJJ01000039">
    <property type="protein sequence ID" value="HIS64137.1"/>
    <property type="molecule type" value="Genomic_DNA"/>
</dbReference>
<organism evidence="2 3">
    <name type="scientific">Candidatus Avoscillospira avistercoris</name>
    <dbReference type="NCBI Taxonomy" id="2840707"/>
    <lineage>
        <taxon>Bacteria</taxon>
        <taxon>Bacillati</taxon>
        <taxon>Bacillota</taxon>
        <taxon>Clostridia</taxon>
        <taxon>Eubacteriales</taxon>
        <taxon>Oscillospiraceae</taxon>
        <taxon>Oscillospiraceae incertae sedis</taxon>
        <taxon>Candidatus Avoscillospira</taxon>
    </lineage>
</organism>
<dbReference type="Pfam" id="PF12725">
    <property type="entry name" value="DUF3810"/>
    <property type="match status" value="1"/>
</dbReference>
<name>A0A9D1F7W8_9FIRM</name>
<protein>
    <submittedName>
        <fullName evidence="2">DUF3810 domain-containing protein</fullName>
    </submittedName>
</protein>
<evidence type="ECO:0000256" key="1">
    <source>
        <dbReference type="SAM" id="Phobius"/>
    </source>
</evidence>
<evidence type="ECO:0000313" key="2">
    <source>
        <dbReference type="EMBL" id="HIS64137.1"/>
    </source>
</evidence>
<dbReference type="InterPro" id="IPR024294">
    <property type="entry name" value="DUF3810"/>
</dbReference>
<keyword evidence="1" id="KW-0812">Transmembrane</keyword>
<feature type="transmembrane region" description="Helical" evidence="1">
    <location>
        <begin position="82"/>
        <end position="106"/>
    </location>
</feature>
<keyword evidence="1" id="KW-0472">Membrane</keyword>
<dbReference type="Proteomes" id="UP000886741">
    <property type="component" value="Unassembled WGS sequence"/>
</dbReference>
<evidence type="ECO:0000313" key="3">
    <source>
        <dbReference type="Proteomes" id="UP000886741"/>
    </source>
</evidence>
<dbReference type="AlphaFoldDB" id="A0A9D1F7W8"/>
<feature type="transmembrane region" description="Helical" evidence="1">
    <location>
        <begin position="42"/>
        <end position="70"/>
    </location>
</feature>
<proteinExistence type="predicted"/>
<reference evidence="2" key="1">
    <citation type="submission" date="2020-10" db="EMBL/GenBank/DDBJ databases">
        <authorList>
            <person name="Gilroy R."/>
        </authorList>
    </citation>
    <scope>NUCLEOTIDE SEQUENCE</scope>
    <source>
        <strain evidence="2">ChiBcec16-1751</strain>
    </source>
</reference>
<reference evidence="2" key="2">
    <citation type="journal article" date="2021" name="PeerJ">
        <title>Extensive microbial diversity within the chicken gut microbiome revealed by metagenomics and culture.</title>
        <authorList>
            <person name="Gilroy R."/>
            <person name="Ravi A."/>
            <person name="Getino M."/>
            <person name="Pursley I."/>
            <person name="Horton D.L."/>
            <person name="Alikhan N.F."/>
            <person name="Baker D."/>
            <person name="Gharbi K."/>
            <person name="Hall N."/>
            <person name="Watson M."/>
            <person name="Adriaenssens E.M."/>
            <person name="Foster-Nyarko E."/>
            <person name="Jarju S."/>
            <person name="Secka A."/>
            <person name="Antonio M."/>
            <person name="Oren A."/>
            <person name="Chaudhuri R.R."/>
            <person name="La Ragione R."/>
            <person name="Hildebrand F."/>
            <person name="Pallen M.J."/>
        </authorList>
    </citation>
    <scope>NUCLEOTIDE SEQUENCE</scope>
    <source>
        <strain evidence="2">ChiBcec16-1751</strain>
    </source>
</reference>
<sequence length="354" mass="38938">MKTISRVIFSAILLVLTGLLLAIGAAAPAPMFDYYQEFSQKALSVLSGLTGVVPFAVWEVLALLLILWAIYTLIECLRRGRVLRWLSGVLVTVCTLVLLFVALWGLNHFGPTVGERMGLETRPYSVDEVYEAALWYAEQANTLATQMPTDSQNVTQFSDFSTLAKSAGKGYTVLSRQYDCFTEAGATVKKLTAWPLYSYSGITGIFIPFTGESNVNPDTYAASLPFTMCHELAHRQGYAAEDDANFCAYLACMASDNVEFRYSGAYSAFVYCYNALHSADRELAAQVWETASEQVRADCAAANTHYAKYEGKVQEVAQEANDAYLKAFDQEDGVQSYGAVADYLIALYLAQKTA</sequence>
<gene>
    <name evidence="2" type="ORF">IAA83_02040</name>
</gene>
<comment type="caution">
    <text evidence="2">The sequence shown here is derived from an EMBL/GenBank/DDBJ whole genome shotgun (WGS) entry which is preliminary data.</text>
</comment>